<dbReference type="GO" id="GO:0003676">
    <property type="term" value="F:nucleic acid binding"/>
    <property type="evidence" value="ECO:0007669"/>
    <property type="project" value="InterPro"/>
</dbReference>
<dbReference type="Proteomes" id="UP000319432">
    <property type="component" value="Chromosome"/>
</dbReference>
<accession>A0A518VCW3</accession>
<evidence type="ECO:0000259" key="1">
    <source>
        <dbReference type="PROSITE" id="PS50994"/>
    </source>
</evidence>
<dbReference type="Gene3D" id="3.30.420.10">
    <property type="entry name" value="Ribonuclease H-like superfamily/Ribonuclease H"/>
    <property type="match status" value="1"/>
</dbReference>
<keyword evidence="3" id="KW-1185">Reference proteome</keyword>
<dbReference type="GO" id="GO:0015074">
    <property type="term" value="P:DNA integration"/>
    <property type="evidence" value="ECO:0007669"/>
    <property type="project" value="InterPro"/>
</dbReference>
<dbReference type="PANTHER" id="PTHR46889:SF4">
    <property type="entry name" value="TRANSPOSASE INSO FOR INSERTION SEQUENCE ELEMENT IS911B-RELATED"/>
    <property type="match status" value="1"/>
</dbReference>
<evidence type="ECO:0000313" key="3">
    <source>
        <dbReference type="Proteomes" id="UP000319432"/>
    </source>
</evidence>
<sequence>MDLYNNEIIAYRISDRQDVSLVLEILEEAIHTREAAGALLHSDQGSMYTSYAFQSKAKEKSIITSMSRKGNCHDNAVIESFHSSLKSEEFASLKREILTNLMVIQKVENYICFYNEERIQEKLNYLSPYEYRKQVA</sequence>
<dbReference type="AlphaFoldDB" id="A0A518VCW3"/>
<dbReference type="EMBL" id="CP033464">
    <property type="protein sequence ID" value="QDX94827.1"/>
    <property type="molecule type" value="Genomic_DNA"/>
</dbReference>
<dbReference type="InterPro" id="IPR036397">
    <property type="entry name" value="RNaseH_sf"/>
</dbReference>
<dbReference type="InterPro" id="IPR012337">
    <property type="entry name" value="RNaseH-like_sf"/>
</dbReference>
<dbReference type="OrthoDB" id="9781005at2"/>
<organism evidence="2 3">
    <name type="scientific">Brevibacillus laterosporus</name>
    <name type="common">Bacillus laterosporus</name>
    <dbReference type="NCBI Taxonomy" id="1465"/>
    <lineage>
        <taxon>Bacteria</taxon>
        <taxon>Bacillati</taxon>
        <taxon>Bacillota</taxon>
        <taxon>Bacilli</taxon>
        <taxon>Bacillales</taxon>
        <taxon>Paenibacillaceae</taxon>
        <taxon>Brevibacillus</taxon>
    </lineage>
</organism>
<proteinExistence type="predicted"/>
<dbReference type="Pfam" id="PF00665">
    <property type="entry name" value="rve"/>
    <property type="match status" value="1"/>
</dbReference>
<reference evidence="2 3" key="1">
    <citation type="submission" date="2018-11" db="EMBL/GenBank/DDBJ databases">
        <title>Phylogenetic determinants of toxin gene distribution in genomes of Brevibacillus laterosporus.</title>
        <authorList>
            <person name="Glare T.R."/>
            <person name="Durrant A."/>
            <person name="Berry C."/>
            <person name="Palma L."/>
            <person name="Ormskirk M."/>
            <person name="Cox M.O."/>
        </authorList>
    </citation>
    <scope>NUCLEOTIDE SEQUENCE [LARGE SCALE GENOMIC DNA]</scope>
    <source>
        <strain evidence="2 3">1821L</strain>
    </source>
</reference>
<dbReference type="InterPro" id="IPR001584">
    <property type="entry name" value="Integrase_cat-core"/>
</dbReference>
<dbReference type="InterPro" id="IPR050900">
    <property type="entry name" value="Transposase_IS3/IS150/IS904"/>
</dbReference>
<name>A0A518VCW3_BRELA</name>
<protein>
    <recommendedName>
        <fullName evidence="1">Integrase catalytic domain-containing protein</fullName>
    </recommendedName>
</protein>
<dbReference type="PANTHER" id="PTHR46889">
    <property type="entry name" value="TRANSPOSASE INSF FOR INSERTION SEQUENCE IS3B-RELATED"/>
    <property type="match status" value="1"/>
</dbReference>
<evidence type="ECO:0000313" key="2">
    <source>
        <dbReference type="EMBL" id="QDX94827.1"/>
    </source>
</evidence>
<dbReference type="PROSITE" id="PS50994">
    <property type="entry name" value="INTEGRASE"/>
    <property type="match status" value="1"/>
</dbReference>
<dbReference type="SUPFAM" id="SSF53098">
    <property type="entry name" value="Ribonuclease H-like"/>
    <property type="match status" value="1"/>
</dbReference>
<feature type="domain" description="Integrase catalytic" evidence="1">
    <location>
        <begin position="1"/>
        <end position="136"/>
    </location>
</feature>
<dbReference type="Pfam" id="PF13333">
    <property type="entry name" value="rve_2"/>
    <property type="match status" value="1"/>
</dbReference>
<gene>
    <name evidence="2" type="ORF">EEL30_22585</name>
</gene>